<feature type="region of interest" description="Disordered" evidence="9">
    <location>
        <begin position="1"/>
        <end position="24"/>
    </location>
</feature>
<dbReference type="EMBL" id="GL377310">
    <property type="protein sequence ID" value="EFI94043.1"/>
    <property type="molecule type" value="Genomic_DNA"/>
</dbReference>
<dbReference type="eggNOG" id="KOG2806">
    <property type="taxonomic scope" value="Eukaryota"/>
</dbReference>
<keyword evidence="3" id="KW-0146">Chitin degradation</keyword>
<dbReference type="PROSITE" id="PS51910">
    <property type="entry name" value="GH18_2"/>
    <property type="match status" value="1"/>
</dbReference>
<organism evidence="12">
    <name type="scientific">Schizophyllum commune (strain H4-8 / FGSC 9210)</name>
    <name type="common">Split gill fungus</name>
    <dbReference type="NCBI Taxonomy" id="578458"/>
    <lineage>
        <taxon>Eukaryota</taxon>
        <taxon>Fungi</taxon>
        <taxon>Dikarya</taxon>
        <taxon>Basidiomycota</taxon>
        <taxon>Agaricomycotina</taxon>
        <taxon>Agaricomycetes</taxon>
        <taxon>Agaricomycetidae</taxon>
        <taxon>Agaricales</taxon>
        <taxon>Schizophyllaceae</taxon>
        <taxon>Schizophyllum</taxon>
    </lineage>
</organism>
<dbReference type="Gene3D" id="3.20.20.80">
    <property type="entry name" value="Glycosidases"/>
    <property type="match status" value="1"/>
</dbReference>
<dbReference type="InterPro" id="IPR029070">
    <property type="entry name" value="Chitinase_insertion_sf"/>
</dbReference>
<feature type="domain" description="GH18" evidence="10">
    <location>
        <begin position="30"/>
        <end position="417"/>
    </location>
</feature>
<dbReference type="Gene3D" id="3.10.50.10">
    <property type="match status" value="1"/>
</dbReference>
<dbReference type="InterPro" id="IPR001579">
    <property type="entry name" value="Glyco_hydro_18_chit_AS"/>
</dbReference>
<evidence type="ECO:0000259" key="10">
    <source>
        <dbReference type="PROSITE" id="PS51910"/>
    </source>
</evidence>
<accession>D8QDT3</accession>
<evidence type="ECO:0000256" key="9">
    <source>
        <dbReference type="SAM" id="MobiDB-lite"/>
    </source>
</evidence>
<keyword evidence="2 7" id="KW-0378">Hydrolase</keyword>
<dbReference type="GO" id="GO:0008843">
    <property type="term" value="F:endochitinase activity"/>
    <property type="evidence" value="ECO:0007669"/>
    <property type="project" value="UniProtKB-EC"/>
</dbReference>
<dbReference type="SUPFAM" id="SSF51445">
    <property type="entry name" value="(Trans)glycosidases"/>
    <property type="match status" value="1"/>
</dbReference>
<dbReference type="GO" id="GO:0000272">
    <property type="term" value="P:polysaccharide catabolic process"/>
    <property type="evidence" value="ECO:0007669"/>
    <property type="project" value="UniProtKB-KW"/>
</dbReference>
<evidence type="ECO:0000256" key="2">
    <source>
        <dbReference type="ARBA" id="ARBA00022801"/>
    </source>
</evidence>
<evidence type="ECO:0000256" key="8">
    <source>
        <dbReference type="RuleBase" id="RU004453"/>
    </source>
</evidence>
<keyword evidence="4" id="KW-0119">Carbohydrate metabolism</keyword>
<dbReference type="OMA" id="MFWELSQ"/>
<dbReference type="STRING" id="578458.D8QDT3"/>
<comment type="catalytic activity">
    <reaction evidence="1">
        <text>Random endo-hydrolysis of N-acetyl-beta-D-glucosaminide (1-&gt;4)-beta-linkages in chitin and chitodextrins.</text>
        <dbReference type="EC" id="3.2.1.14"/>
    </reaction>
</comment>
<dbReference type="PANTHER" id="PTHR11177">
    <property type="entry name" value="CHITINASE"/>
    <property type="match status" value="1"/>
</dbReference>
<keyword evidence="5 7" id="KW-0326">Glycosidase</keyword>
<dbReference type="InterPro" id="IPR017853">
    <property type="entry name" value="GH"/>
</dbReference>
<evidence type="ECO:0000313" key="11">
    <source>
        <dbReference type="EMBL" id="EFI94043.1"/>
    </source>
</evidence>
<dbReference type="AlphaFoldDB" id="D8QDT3"/>
<evidence type="ECO:0000256" key="6">
    <source>
        <dbReference type="ARBA" id="ARBA00023326"/>
    </source>
</evidence>
<dbReference type="VEuPathDB" id="FungiDB:SCHCODRAFT_059565"/>
<dbReference type="SMART" id="SM00636">
    <property type="entry name" value="Glyco_18"/>
    <property type="match status" value="1"/>
</dbReference>
<dbReference type="InterPro" id="IPR011583">
    <property type="entry name" value="Chitinase_II/V-like_cat"/>
</dbReference>
<name>D8QDT3_SCHCM</name>
<dbReference type="GO" id="GO:0008061">
    <property type="term" value="F:chitin binding"/>
    <property type="evidence" value="ECO:0007669"/>
    <property type="project" value="InterPro"/>
</dbReference>
<dbReference type="SUPFAM" id="SSF54556">
    <property type="entry name" value="Chitinase insertion domain"/>
    <property type="match status" value="1"/>
</dbReference>
<reference evidence="11 12" key="1">
    <citation type="journal article" date="2010" name="Nat. Biotechnol.">
        <title>Genome sequence of the model mushroom Schizophyllum commune.</title>
        <authorList>
            <person name="Ohm R.A."/>
            <person name="de Jong J.F."/>
            <person name="Lugones L.G."/>
            <person name="Aerts A."/>
            <person name="Kothe E."/>
            <person name="Stajich J.E."/>
            <person name="de Vries R.P."/>
            <person name="Record E."/>
            <person name="Levasseur A."/>
            <person name="Baker S.E."/>
            <person name="Bartholomew K.A."/>
            <person name="Coutinho P.M."/>
            <person name="Erdmann S."/>
            <person name="Fowler T.J."/>
            <person name="Gathman A.C."/>
            <person name="Lombard V."/>
            <person name="Henrissat B."/>
            <person name="Knabe N."/>
            <person name="Kuees U."/>
            <person name="Lilly W.W."/>
            <person name="Lindquist E."/>
            <person name="Lucas S."/>
            <person name="Magnuson J.K."/>
            <person name="Piumi F."/>
            <person name="Raudaskoski M."/>
            <person name="Salamov A."/>
            <person name="Schmutz J."/>
            <person name="Schwarze F.W.M.R."/>
            <person name="vanKuyk P.A."/>
            <person name="Horton J.S."/>
            <person name="Grigoriev I.V."/>
            <person name="Woesten H.A.B."/>
        </authorList>
    </citation>
    <scope>NUCLEOTIDE SEQUENCE [LARGE SCALE GENOMIC DNA]</scope>
    <source>
        <strain evidence="12">H4-8 / FGSC 9210</strain>
    </source>
</reference>
<dbReference type="PROSITE" id="PS01095">
    <property type="entry name" value="GH18_1"/>
    <property type="match status" value="1"/>
</dbReference>
<dbReference type="Proteomes" id="UP000007431">
    <property type="component" value="Unassembled WGS sequence"/>
</dbReference>
<dbReference type="InterPro" id="IPR001223">
    <property type="entry name" value="Glyco_hydro18_cat"/>
</dbReference>
<dbReference type="GeneID" id="9590438"/>
<dbReference type="InParanoid" id="D8QDT3"/>
<dbReference type="HOGENOM" id="CLU_002833_6_1_1"/>
<evidence type="ECO:0000256" key="1">
    <source>
        <dbReference type="ARBA" id="ARBA00000822"/>
    </source>
</evidence>
<keyword evidence="6" id="KW-0624">Polysaccharide degradation</keyword>
<dbReference type="InterPro" id="IPR050314">
    <property type="entry name" value="Glycosyl_Hydrlase_18"/>
</dbReference>
<dbReference type="OrthoDB" id="73875at2759"/>
<dbReference type="PANTHER" id="PTHR11177:SF392">
    <property type="entry name" value="HAP41P"/>
    <property type="match status" value="1"/>
</dbReference>
<dbReference type="KEGG" id="scm:SCHCO_059565"/>
<evidence type="ECO:0000256" key="4">
    <source>
        <dbReference type="ARBA" id="ARBA00023277"/>
    </source>
</evidence>
<dbReference type="Pfam" id="PF00704">
    <property type="entry name" value="Glyco_hydro_18"/>
    <property type="match status" value="1"/>
</dbReference>
<dbReference type="RefSeq" id="XP_003028946.1">
    <property type="nucleotide sequence ID" value="XM_003028900.1"/>
</dbReference>
<dbReference type="GO" id="GO:0005576">
    <property type="term" value="C:extracellular region"/>
    <property type="evidence" value="ECO:0007669"/>
    <property type="project" value="TreeGrafter"/>
</dbReference>
<dbReference type="GO" id="GO:0006032">
    <property type="term" value="P:chitin catabolic process"/>
    <property type="evidence" value="ECO:0007669"/>
    <property type="project" value="UniProtKB-KW"/>
</dbReference>
<gene>
    <name evidence="11" type="ORF">SCHCODRAFT_59565</name>
</gene>
<evidence type="ECO:0000256" key="3">
    <source>
        <dbReference type="ARBA" id="ARBA00023024"/>
    </source>
</evidence>
<keyword evidence="12" id="KW-1185">Reference proteome</keyword>
<sequence>MSASASATASAPAASASGTGNSSGATDGSGVLASGWYPGWLAGQNASSEISWEKYNMMTFGFATTTSDSSVLALDDTSKTALPDFVQQAHDNNVKALLSIGGWTGSLYYSTAVATPENRTAFAGAILDMINQYQLDGIDFDWEYPNKQGVGCNAILDQDSANFLSFLQELRANENTPANLTLTAAVGVAPFVGEDGEPMQDVSEFAKVLDHIAIMNYDLWGSWSDGVGPNAPLNDTCSDNPQGSAVSAVNAWTGAGFPANQIALGVAAYGHSFSVNASAASPDGTTLAAYPAFDKADQPMGSSDDPNATGDEPDVCGVVGSSISGVFDFWGMVSEGYLSDNGTAADGVLYRYDDCSQTPYVWKSDTEVMISYDDATSFAAKGKFITDAGLKGFAMWHVVGDYKDTLLDSINTAAGRQTSSS</sequence>
<evidence type="ECO:0000256" key="7">
    <source>
        <dbReference type="RuleBase" id="RU000489"/>
    </source>
</evidence>
<evidence type="ECO:0000313" key="12">
    <source>
        <dbReference type="Proteomes" id="UP000007431"/>
    </source>
</evidence>
<comment type="similarity">
    <text evidence="8">Belongs to the glycosyl hydrolase 18 family.</text>
</comment>
<protein>
    <submittedName>
        <fullName evidence="11">Glycoside hydrolase family 18 protein</fullName>
    </submittedName>
</protein>
<evidence type="ECO:0000256" key="5">
    <source>
        <dbReference type="ARBA" id="ARBA00023295"/>
    </source>
</evidence>
<proteinExistence type="inferred from homology"/>